<evidence type="ECO:0000259" key="8">
    <source>
        <dbReference type="Pfam" id="PF14322"/>
    </source>
</evidence>
<reference evidence="10" key="2">
    <citation type="submission" date="2023-08" db="EMBL/GenBank/DDBJ databases">
        <title>Identification and characterization of horizontal gene transfer across gut microbiota members of farm animals based on homology search.</title>
        <authorList>
            <person name="Schwarzerova J."/>
            <person name="Nykrynova M."/>
            <person name="Jureckova K."/>
            <person name="Cejkova D."/>
            <person name="Rychlik I."/>
        </authorList>
    </citation>
    <scope>NUCLEOTIDE SEQUENCE</scope>
    <source>
        <strain evidence="10">ET15</strain>
        <strain evidence="9">ET37</strain>
    </source>
</reference>
<feature type="domain" description="SusD-like N-terminal" evidence="8">
    <location>
        <begin position="106"/>
        <end position="238"/>
    </location>
</feature>
<sequence>MKKRVLSIFLCGLTVFSLTSCEDYFDDVPDNATSLEDVFSNRGQTLAWLTNVYSYIPDNRRMRWSDGLSYCWRTASNEGYLPWDTGTVPLSDVILGTMYPSTGFVKDLWTNGYRAIQYANIYLANVDKCSMLTDEEKEWTKAECRVLRAYYYFYLMKCYGPVPIVGDRVYGVADPLGDMMLPRNTVDECFEYIITEIKNAINGGHLISQFNSSGEFDTQFRGNMTEEAAQAILAEVYLFRASYIFNGDPYYQTLKNNDGTLLFPQSRDNSKWEDARDAAFAIINSGKYQLEYRNLAGEQVTDVKQSCPYQSSRYASLGLNTNREMIFYRSEYNTDDYPMRPRHTGIDNAQTGGGAFSVPLQFVDLYFTNKGLRIEDDPDYFTYDMENPTKENVRTMLSTTPYKDKFSGYIYFTPGSGYSVMKQFYNREPRFYLGITFQNRRWDFDNSRTYYTVMSFNGNSGPTGNTHDYPIFGTIGRKPLSEGTTPSGVDNAVIIRLGEVYLNYAEACCELGDLATAIHYVNLIRSRAGVAEYVGLNSEDQTARDARGETRIDLGNLTQDLVRKVIYRERIIELAFENKYYFDVRRWGVADMAQGDGWIYPTWHKGGEGGQMVGFNVSNLGTTEEQTNVQMNFYKRVETQTRVFTKRMSFLPIPQEEVNRDLEIVQNTGWETDTDEE</sequence>
<dbReference type="EMBL" id="JAUEIF010000001">
    <property type="protein sequence ID" value="MDN0023927.1"/>
    <property type="molecule type" value="Genomic_DNA"/>
</dbReference>
<dbReference type="RefSeq" id="WP_289836471.1">
    <property type="nucleotide sequence ID" value="NZ_JAUEIF010000001.1"/>
</dbReference>
<dbReference type="GO" id="GO:0009279">
    <property type="term" value="C:cell outer membrane"/>
    <property type="evidence" value="ECO:0007669"/>
    <property type="project" value="UniProtKB-SubCell"/>
</dbReference>
<evidence type="ECO:0000256" key="5">
    <source>
        <dbReference type="ARBA" id="ARBA00023237"/>
    </source>
</evidence>
<dbReference type="Proteomes" id="UP001168478">
    <property type="component" value="Unassembled WGS sequence"/>
</dbReference>
<keyword evidence="3 6" id="KW-0732">Signal</keyword>
<name>A0AAW7JEA8_9BACT</name>
<evidence type="ECO:0000259" key="7">
    <source>
        <dbReference type="Pfam" id="PF07980"/>
    </source>
</evidence>
<dbReference type="PROSITE" id="PS51257">
    <property type="entry name" value="PROKAR_LIPOPROTEIN"/>
    <property type="match status" value="1"/>
</dbReference>
<dbReference type="Gene3D" id="1.25.40.390">
    <property type="match status" value="1"/>
</dbReference>
<evidence type="ECO:0000256" key="6">
    <source>
        <dbReference type="SAM" id="SignalP"/>
    </source>
</evidence>
<dbReference type="Proteomes" id="UP001167831">
    <property type="component" value="Unassembled WGS sequence"/>
</dbReference>
<dbReference type="InterPro" id="IPR033985">
    <property type="entry name" value="SusD-like_N"/>
</dbReference>
<evidence type="ECO:0000256" key="3">
    <source>
        <dbReference type="ARBA" id="ARBA00022729"/>
    </source>
</evidence>
<dbReference type="SUPFAM" id="SSF48452">
    <property type="entry name" value="TPR-like"/>
    <property type="match status" value="1"/>
</dbReference>
<keyword evidence="4" id="KW-0472">Membrane</keyword>
<keyword evidence="11" id="KW-1185">Reference proteome</keyword>
<comment type="subcellular location">
    <subcellularLocation>
        <location evidence="1">Cell outer membrane</location>
    </subcellularLocation>
</comment>
<evidence type="ECO:0000256" key="1">
    <source>
        <dbReference type="ARBA" id="ARBA00004442"/>
    </source>
</evidence>
<dbReference type="EMBL" id="JAUEIE010000001">
    <property type="protein sequence ID" value="MDN0021430.1"/>
    <property type="molecule type" value="Genomic_DNA"/>
</dbReference>
<feature type="domain" description="RagB/SusD" evidence="7">
    <location>
        <begin position="324"/>
        <end position="670"/>
    </location>
</feature>
<feature type="signal peptide" evidence="6">
    <location>
        <begin position="1"/>
        <end position="21"/>
    </location>
</feature>
<comment type="similarity">
    <text evidence="2">Belongs to the SusD family.</text>
</comment>
<proteinExistence type="inferred from homology"/>
<dbReference type="InterPro" id="IPR011990">
    <property type="entry name" value="TPR-like_helical_dom_sf"/>
</dbReference>
<keyword evidence="5" id="KW-0998">Cell outer membrane</keyword>
<dbReference type="InterPro" id="IPR012944">
    <property type="entry name" value="SusD_RagB_dom"/>
</dbReference>
<evidence type="ECO:0000313" key="11">
    <source>
        <dbReference type="Proteomes" id="UP001167831"/>
    </source>
</evidence>
<dbReference type="Pfam" id="PF07980">
    <property type="entry name" value="SusD_RagB"/>
    <property type="match status" value="1"/>
</dbReference>
<organism evidence="10 12">
    <name type="scientific">Leyella lascolaii</name>
    <dbReference type="NCBI Taxonomy" id="1776379"/>
    <lineage>
        <taxon>Bacteria</taxon>
        <taxon>Pseudomonadati</taxon>
        <taxon>Bacteroidota</taxon>
        <taxon>Bacteroidia</taxon>
        <taxon>Bacteroidales</taxon>
        <taxon>Prevotellaceae</taxon>
        <taxon>Leyella</taxon>
    </lineage>
</organism>
<evidence type="ECO:0000256" key="4">
    <source>
        <dbReference type="ARBA" id="ARBA00023136"/>
    </source>
</evidence>
<evidence type="ECO:0000313" key="9">
    <source>
        <dbReference type="EMBL" id="MDN0021430.1"/>
    </source>
</evidence>
<reference evidence="10" key="1">
    <citation type="submission" date="2023-06" db="EMBL/GenBank/DDBJ databases">
        <authorList>
            <person name="Zeman M."/>
            <person name="Kubasova T."/>
            <person name="Jahodarova E."/>
            <person name="Nykrynova M."/>
            <person name="Rychlik I."/>
        </authorList>
    </citation>
    <scope>NUCLEOTIDE SEQUENCE</scope>
    <source>
        <strain evidence="10">ET15</strain>
        <strain evidence="9">ET37</strain>
    </source>
</reference>
<evidence type="ECO:0000256" key="2">
    <source>
        <dbReference type="ARBA" id="ARBA00006275"/>
    </source>
</evidence>
<gene>
    <name evidence="9" type="ORF">QVN81_00100</name>
    <name evidence="10" type="ORF">QVN84_00095</name>
</gene>
<dbReference type="AlphaFoldDB" id="A0AAW7JEA8"/>
<comment type="caution">
    <text evidence="10">The sequence shown here is derived from an EMBL/GenBank/DDBJ whole genome shotgun (WGS) entry which is preliminary data.</text>
</comment>
<evidence type="ECO:0000313" key="12">
    <source>
        <dbReference type="Proteomes" id="UP001168478"/>
    </source>
</evidence>
<feature type="chain" id="PRO_5043375611" evidence="6">
    <location>
        <begin position="22"/>
        <end position="677"/>
    </location>
</feature>
<protein>
    <submittedName>
        <fullName evidence="10">RagB/SusD family nutrient uptake outer membrane protein</fullName>
    </submittedName>
</protein>
<dbReference type="Pfam" id="PF14322">
    <property type="entry name" value="SusD-like_3"/>
    <property type="match status" value="1"/>
</dbReference>
<evidence type="ECO:0000313" key="10">
    <source>
        <dbReference type="EMBL" id="MDN0023927.1"/>
    </source>
</evidence>
<accession>A0AAW7JEA8</accession>